<feature type="domain" description="PAS" evidence="2">
    <location>
        <begin position="293"/>
        <end position="364"/>
    </location>
</feature>
<dbReference type="PROSITE" id="PS50113">
    <property type="entry name" value="PAC"/>
    <property type="match status" value="6"/>
</dbReference>
<dbReference type="Pfam" id="PF00563">
    <property type="entry name" value="EAL"/>
    <property type="match status" value="1"/>
</dbReference>
<dbReference type="SUPFAM" id="SSF55785">
    <property type="entry name" value="PYP-like sensor domain (PAS domain)"/>
    <property type="match status" value="7"/>
</dbReference>
<feature type="domain" description="PAC" evidence="3">
    <location>
        <begin position="742"/>
        <end position="794"/>
    </location>
</feature>
<dbReference type="NCBIfam" id="TIGR00254">
    <property type="entry name" value="GGDEF"/>
    <property type="match status" value="1"/>
</dbReference>
<evidence type="ECO:0000259" key="5">
    <source>
        <dbReference type="PROSITE" id="PS50887"/>
    </source>
</evidence>
<comment type="caution">
    <text evidence="6">The sequence shown here is derived from an EMBL/GenBank/DDBJ whole genome shotgun (WGS) entry which is preliminary data.</text>
</comment>
<dbReference type="SMART" id="SM00086">
    <property type="entry name" value="PAC"/>
    <property type="match status" value="6"/>
</dbReference>
<dbReference type="EMBL" id="JAHHGM010000002">
    <property type="protein sequence ID" value="MBT2987930.1"/>
    <property type="molecule type" value="Genomic_DNA"/>
</dbReference>
<feature type="domain" description="PAS" evidence="2">
    <location>
        <begin position="165"/>
        <end position="238"/>
    </location>
</feature>
<feature type="domain" description="PAC" evidence="3">
    <location>
        <begin position="870"/>
        <end position="922"/>
    </location>
</feature>
<dbReference type="FunFam" id="3.30.70.270:FF:000001">
    <property type="entry name" value="Diguanylate cyclase domain protein"/>
    <property type="match status" value="1"/>
</dbReference>
<dbReference type="CDD" id="cd01949">
    <property type="entry name" value="GGDEF"/>
    <property type="match status" value="1"/>
</dbReference>
<dbReference type="InterPro" id="IPR001610">
    <property type="entry name" value="PAC"/>
</dbReference>
<organism evidence="6 7">
    <name type="scientific">Candidatus Thiodiazotropha taylori</name>
    <dbReference type="NCBI Taxonomy" id="2792791"/>
    <lineage>
        <taxon>Bacteria</taxon>
        <taxon>Pseudomonadati</taxon>
        <taxon>Pseudomonadota</taxon>
        <taxon>Gammaproteobacteria</taxon>
        <taxon>Chromatiales</taxon>
        <taxon>Sedimenticolaceae</taxon>
        <taxon>Candidatus Thiodiazotropha</taxon>
    </lineage>
</organism>
<dbReference type="InterPro" id="IPR000014">
    <property type="entry name" value="PAS"/>
</dbReference>
<feature type="domain" description="PAS" evidence="2">
    <location>
        <begin position="668"/>
        <end position="738"/>
    </location>
</feature>
<dbReference type="InterPro" id="IPR013655">
    <property type="entry name" value="PAS_fold_3"/>
</dbReference>
<feature type="domain" description="PAC" evidence="3">
    <location>
        <begin position="240"/>
        <end position="292"/>
    </location>
</feature>
<dbReference type="Proteomes" id="UP000770889">
    <property type="component" value="Unassembled WGS sequence"/>
</dbReference>
<dbReference type="Gene3D" id="1.20.120.30">
    <property type="entry name" value="Aspartate receptor, ligand-binding domain"/>
    <property type="match status" value="1"/>
</dbReference>
<feature type="domain" description="PAS" evidence="2">
    <location>
        <begin position="40"/>
        <end position="110"/>
    </location>
</feature>
<dbReference type="Gene3D" id="2.10.70.100">
    <property type="match status" value="1"/>
</dbReference>
<dbReference type="PROSITE" id="PS50887">
    <property type="entry name" value="GGDEF"/>
    <property type="match status" value="1"/>
</dbReference>
<dbReference type="PANTHER" id="PTHR44757:SF2">
    <property type="entry name" value="BIOFILM ARCHITECTURE MAINTENANCE PROTEIN MBAA"/>
    <property type="match status" value="1"/>
</dbReference>
<name>A0A944MBC7_9GAMM</name>
<dbReference type="InterPro" id="IPR013656">
    <property type="entry name" value="PAS_4"/>
</dbReference>
<feature type="domain" description="EAL" evidence="4">
    <location>
        <begin position="1097"/>
        <end position="1351"/>
    </location>
</feature>
<comment type="cofactor">
    <cofactor evidence="1">
        <name>Mg(2+)</name>
        <dbReference type="ChEBI" id="CHEBI:18420"/>
    </cofactor>
</comment>
<protein>
    <submittedName>
        <fullName evidence="6">PAS domain S-box protein</fullName>
    </submittedName>
</protein>
<dbReference type="Gene3D" id="3.30.450.20">
    <property type="entry name" value="PAS domain"/>
    <property type="match status" value="7"/>
</dbReference>
<dbReference type="GO" id="GO:0003824">
    <property type="term" value="F:catalytic activity"/>
    <property type="evidence" value="ECO:0007669"/>
    <property type="project" value="UniProtKB-ARBA"/>
</dbReference>
<dbReference type="PROSITE" id="PS50112">
    <property type="entry name" value="PAS"/>
    <property type="match status" value="5"/>
</dbReference>
<accession>A0A944MBC7</accession>
<dbReference type="SUPFAM" id="SSF141868">
    <property type="entry name" value="EAL domain-like"/>
    <property type="match status" value="1"/>
</dbReference>
<dbReference type="Pfam" id="PF13426">
    <property type="entry name" value="PAS_9"/>
    <property type="match status" value="2"/>
</dbReference>
<evidence type="ECO:0000259" key="2">
    <source>
        <dbReference type="PROSITE" id="PS50112"/>
    </source>
</evidence>
<dbReference type="CDD" id="cd01948">
    <property type="entry name" value="EAL"/>
    <property type="match status" value="1"/>
</dbReference>
<proteinExistence type="predicted"/>
<dbReference type="CDD" id="cd00130">
    <property type="entry name" value="PAS"/>
    <property type="match status" value="5"/>
</dbReference>
<gene>
    <name evidence="6" type="ORF">KME65_03110</name>
</gene>
<dbReference type="InterPro" id="IPR029787">
    <property type="entry name" value="Nucleotide_cyclase"/>
</dbReference>
<evidence type="ECO:0000259" key="4">
    <source>
        <dbReference type="PROSITE" id="PS50883"/>
    </source>
</evidence>
<reference evidence="6 7" key="1">
    <citation type="submission" date="2021-05" db="EMBL/GenBank/DDBJ databases">
        <title>Genetic and Functional Diversity in Clade A Lucinid endosymbionts from the Bahamas.</title>
        <authorList>
            <person name="Giani N.M."/>
            <person name="Engel A.S."/>
            <person name="Campbell B.J."/>
        </authorList>
    </citation>
    <scope>NUCLEOTIDE SEQUENCE [LARGE SCALE GENOMIC DNA]</scope>
    <source>
        <strain evidence="6">LUC16012Gg_MoonRockCtena</strain>
    </source>
</reference>
<dbReference type="SMART" id="SM00267">
    <property type="entry name" value="GGDEF"/>
    <property type="match status" value="1"/>
</dbReference>
<dbReference type="Pfam" id="PF08447">
    <property type="entry name" value="PAS_3"/>
    <property type="match status" value="3"/>
</dbReference>
<feature type="domain" description="PAS" evidence="2">
    <location>
        <begin position="795"/>
        <end position="869"/>
    </location>
</feature>
<evidence type="ECO:0000259" key="3">
    <source>
        <dbReference type="PROSITE" id="PS50113"/>
    </source>
</evidence>
<evidence type="ECO:0000256" key="1">
    <source>
        <dbReference type="ARBA" id="ARBA00001946"/>
    </source>
</evidence>
<dbReference type="Gene3D" id="3.30.70.270">
    <property type="match status" value="1"/>
</dbReference>
<dbReference type="InterPro" id="IPR043128">
    <property type="entry name" value="Rev_trsase/Diguanyl_cyclase"/>
</dbReference>
<dbReference type="PANTHER" id="PTHR44757">
    <property type="entry name" value="DIGUANYLATE CYCLASE DGCP"/>
    <property type="match status" value="1"/>
</dbReference>
<feature type="domain" description="GGDEF" evidence="5">
    <location>
        <begin position="954"/>
        <end position="1088"/>
    </location>
</feature>
<feature type="domain" description="PAC" evidence="3">
    <location>
        <begin position="110"/>
        <end position="164"/>
    </location>
</feature>
<dbReference type="PROSITE" id="PS50883">
    <property type="entry name" value="EAL"/>
    <property type="match status" value="1"/>
</dbReference>
<dbReference type="Pfam" id="PF08448">
    <property type="entry name" value="PAS_4"/>
    <property type="match status" value="2"/>
</dbReference>
<dbReference type="InterPro" id="IPR000160">
    <property type="entry name" value="GGDEF_dom"/>
</dbReference>
<sequence>MTEISPQIIQIILLFIAVLSLGLAAYCWLRAKSLRFSEGQSQKYRNLFELAGDGIFVHDVEGNILDANHAICDLFGYSLDEFRQLTIQQLHPSDADIIEKSRVAFALVERDGQVRFENDFITRDGEILIGDVTAKVIHEADRKYVHAVFRNVTAQKQMEAALKKQNQQYLSLLENVNVISWELDLSNTNFIYVSPNAERILGYPMKDWVNMDSWVSMVVDEDREFASKYCTAEAVAGRDHTFEYRMQKQDGEIIWILEVVRVIKDPAGSPVRLAGFMFDNTNQHELTAKLDESRRAYRNAQEIAQLGYWQMDIKTGKTIWSDDIFRMLGIASDEEVGAEFLANIVHPDDRPQVESSFEAAIHDGFVHEMEYRVSHPSRRDEVLWVYSKAERLLDSSGQAESLSGIVQDITERKQNELALRESESFLNDIFDAIKDGISILDRDFNIVKTNRWLDEYYADKQPLVGKKCYHVYQNNDSVCDFCPTKDVFETGLPKTDTLKVPLADGGTGWVELSVFPVKNEAGRIINVIEYIKDITQRKITESRLARFRNLLEQSSDVILIINGDSSRIIDANMAACIRLGYDLDKLLTLHLWEIDSNVADQEAWHAWADTLTKKTEAVSESRYLRNNGDRFPVEVNARRVETDDEVLIIAIARDLSDIVRIHDQLVESERKLRTILDNVDAYIYLKDRDGNYLFANKAVRDLWHADMEDIIGYGDEKFFDEASSQAIRINDSKVLDDGITLRALETNTVPQTGKTAIYQSTKLPLRHEDGDIYALCGISMDVTEQKNAEKDLKESEQRFKIAGQAAYDLIYEWDVASDELKWYGDIDRILGYAEGQVSQNIRAWLDLIHPDDLRLMQDSVELHRTSLNDIQYEYRVRHADGTYRYWSDHALPMLDKANKPYRWVGVCADITLQKEHQLQLEHNANHDLLTGLPNRILLSDRLKQAMLQEKRFKQKLAVVYIDLDGFKQINDRYGHDVGDQVLIGMANRFSASLREGDTISRFGGDEFVAVLSGVGGKESCVPLLKRLLQASAQPIQEGGEFIQLSASLGISLYPQEEEVDGDQLLRQADQAMYQAKLAGKNRYSFFDTEYDRTLRGKKEDVQRIEKGLLAREFELYYQPKVNMSDGEVAGVEALVRWRHPQQGLLLPAHFLPVIEEHAVAVDLGEWVLDSALSQLSEWERQGLYTTVSVNIGAQQLQTTDFVKRLKKIMQRYPEIEPTRLQLEILETSALNDIGHITKIMQECLEFGVSFALDDFGTGYSSLSYLKHLPATSIKIDRSFVRDMLHDPDDLAILEGILGMATAFQRNIIAEGVESAEHGELLLKLGCNYAQGYGIAKPMPAHEFPEWLTTWSPFESWQHQRQVSRDDLSLLTASIEHRAWVSCVEGSILNKVSNFPVLDHTKCRFAAWVAGDGYKNYRHLDAYNEIVKLHEHIHIFVKTLDHKCRQGEYEQAVDGLPELRKQTQRLLCLLNGLVGSADTH</sequence>
<feature type="domain" description="PAC" evidence="3">
    <location>
        <begin position="367"/>
        <end position="421"/>
    </location>
</feature>
<evidence type="ECO:0000313" key="7">
    <source>
        <dbReference type="Proteomes" id="UP000770889"/>
    </source>
</evidence>
<dbReference type="Gene3D" id="3.20.20.450">
    <property type="entry name" value="EAL domain"/>
    <property type="match status" value="1"/>
</dbReference>
<dbReference type="SMART" id="SM00091">
    <property type="entry name" value="PAS"/>
    <property type="match status" value="7"/>
</dbReference>
<dbReference type="InterPro" id="IPR035965">
    <property type="entry name" value="PAS-like_dom_sf"/>
</dbReference>
<dbReference type="SMART" id="SM00052">
    <property type="entry name" value="EAL"/>
    <property type="match status" value="1"/>
</dbReference>
<dbReference type="NCBIfam" id="TIGR00229">
    <property type="entry name" value="sensory_box"/>
    <property type="match status" value="7"/>
</dbReference>
<dbReference type="InterPro" id="IPR000700">
    <property type="entry name" value="PAS-assoc_C"/>
</dbReference>
<dbReference type="Pfam" id="PF00990">
    <property type="entry name" value="GGDEF"/>
    <property type="match status" value="1"/>
</dbReference>
<dbReference type="InterPro" id="IPR035919">
    <property type="entry name" value="EAL_sf"/>
</dbReference>
<dbReference type="InterPro" id="IPR052155">
    <property type="entry name" value="Biofilm_reg_signaling"/>
</dbReference>
<dbReference type="SUPFAM" id="SSF55073">
    <property type="entry name" value="Nucleotide cyclase"/>
    <property type="match status" value="1"/>
</dbReference>
<dbReference type="InterPro" id="IPR001633">
    <property type="entry name" value="EAL_dom"/>
</dbReference>
<feature type="domain" description="PAC" evidence="3">
    <location>
        <begin position="494"/>
        <end position="546"/>
    </location>
</feature>
<evidence type="ECO:0000313" key="6">
    <source>
        <dbReference type="EMBL" id="MBT2987930.1"/>
    </source>
</evidence>